<accession>A0AAV7KIA8</accession>
<keyword evidence="7" id="KW-0812">Transmembrane</keyword>
<comment type="similarity">
    <text evidence="4">Belongs to the UPP synthase family.</text>
</comment>
<dbReference type="AlphaFoldDB" id="A0AAV7KIA8"/>
<evidence type="ECO:0000256" key="8">
    <source>
        <dbReference type="ARBA" id="ARBA00022824"/>
    </source>
</evidence>
<proteinExistence type="inferred from homology"/>
<dbReference type="EC" id="2.5.1.87" evidence="5"/>
<dbReference type="EMBL" id="JAKMXF010000022">
    <property type="protein sequence ID" value="KAI6660884.1"/>
    <property type="molecule type" value="Genomic_DNA"/>
</dbReference>
<comment type="catalytic activity">
    <reaction evidence="12">
        <text>n isopentenyl diphosphate + (2E,6E)-farnesyl diphosphate = a di-trans,poly-cis-polyprenyl diphosphate + n diphosphate</text>
        <dbReference type="Rhea" id="RHEA:53008"/>
        <dbReference type="Rhea" id="RHEA-COMP:19494"/>
        <dbReference type="ChEBI" id="CHEBI:33019"/>
        <dbReference type="ChEBI" id="CHEBI:128769"/>
        <dbReference type="ChEBI" id="CHEBI:136960"/>
        <dbReference type="ChEBI" id="CHEBI:175763"/>
        <dbReference type="EC" id="2.5.1.87"/>
    </reaction>
</comment>
<keyword evidence="8" id="KW-0256">Endoplasmic reticulum</keyword>
<dbReference type="Proteomes" id="UP001165289">
    <property type="component" value="Unassembled WGS sequence"/>
</dbReference>
<dbReference type="Gene3D" id="3.40.1180.10">
    <property type="entry name" value="Decaprenyl diphosphate synthase-like"/>
    <property type="match status" value="1"/>
</dbReference>
<dbReference type="GO" id="GO:0045547">
    <property type="term" value="F:ditrans,polycis-polyprenyl diphosphate synthase [(2E,6E)-farnesyl diphosphate specific] activity"/>
    <property type="evidence" value="ECO:0007669"/>
    <property type="project" value="UniProtKB-EC"/>
</dbReference>
<evidence type="ECO:0000256" key="2">
    <source>
        <dbReference type="ARBA" id="ARBA00004586"/>
    </source>
</evidence>
<evidence type="ECO:0000313" key="14">
    <source>
        <dbReference type="Proteomes" id="UP001165289"/>
    </source>
</evidence>
<sequence>MKKIPTHLALIFNETYYRSKSIAELLNWCYMLRIQTITLYSEEGIEEKIRNEILRDLRKMFSRQITQDGNKTIMQQLDVCASDMKNRNLEIMFIDRMNGKPAIAKVATNYLSNHKQELCVEEFEKKVFLESEFKPPELAIIFGPAFSACGYPPWHLQFTEMYHFQTHRYIHWRSVLDVFTSFAKTKQNYGK</sequence>
<protein>
    <recommendedName>
        <fullName evidence="5">ditrans,polycis-polyprenyl diphosphate synthase [(2E,6E)-farnesyldiphosphate specific]</fullName>
        <ecNumber evidence="5">2.5.1.87</ecNumber>
    </recommendedName>
</protein>
<dbReference type="InterPro" id="IPR036424">
    <property type="entry name" value="UPP_synth-like_sf"/>
</dbReference>
<name>A0AAV7KIA8_9METZ</name>
<comment type="subcellular location">
    <subcellularLocation>
        <location evidence="2">Endoplasmic reticulum membrane</location>
    </subcellularLocation>
</comment>
<keyword evidence="14" id="KW-1185">Reference proteome</keyword>
<keyword evidence="10" id="KW-1133">Transmembrane helix</keyword>
<reference evidence="13 14" key="1">
    <citation type="journal article" date="2023" name="BMC Biol.">
        <title>The compact genome of the sponge Oopsacas minuta (Hexactinellida) is lacking key metazoan core genes.</title>
        <authorList>
            <person name="Santini S."/>
            <person name="Schenkelaars Q."/>
            <person name="Jourda C."/>
            <person name="Duchesne M."/>
            <person name="Belahbib H."/>
            <person name="Rocher C."/>
            <person name="Selva M."/>
            <person name="Riesgo A."/>
            <person name="Vervoort M."/>
            <person name="Leys S.P."/>
            <person name="Kodjabachian L."/>
            <person name="Le Bivic A."/>
            <person name="Borchiellini C."/>
            <person name="Claverie J.M."/>
            <person name="Renard E."/>
        </authorList>
    </citation>
    <scope>NUCLEOTIDE SEQUENCE [LARGE SCALE GENOMIC DNA]</scope>
    <source>
        <strain evidence="13">SPO-2</strain>
    </source>
</reference>
<evidence type="ECO:0000256" key="4">
    <source>
        <dbReference type="ARBA" id="ARBA00005432"/>
    </source>
</evidence>
<dbReference type="PANTHER" id="PTHR21528">
    <property type="entry name" value="DEHYDRODOLICHYL DIPHOSPHATE SYNTHASE COMPLEX SUBUNIT NUS1"/>
    <property type="match status" value="1"/>
</dbReference>
<dbReference type="GO" id="GO:0005789">
    <property type="term" value="C:endoplasmic reticulum membrane"/>
    <property type="evidence" value="ECO:0007669"/>
    <property type="project" value="UniProtKB-SubCell"/>
</dbReference>
<evidence type="ECO:0000256" key="5">
    <source>
        <dbReference type="ARBA" id="ARBA00012596"/>
    </source>
</evidence>
<evidence type="ECO:0000256" key="12">
    <source>
        <dbReference type="ARBA" id="ARBA00047353"/>
    </source>
</evidence>
<organism evidence="13 14">
    <name type="scientific">Oopsacas minuta</name>
    <dbReference type="NCBI Taxonomy" id="111878"/>
    <lineage>
        <taxon>Eukaryota</taxon>
        <taxon>Metazoa</taxon>
        <taxon>Porifera</taxon>
        <taxon>Hexactinellida</taxon>
        <taxon>Hexasterophora</taxon>
        <taxon>Lyssacinosida</taxon>
        <taxon>Leucopsacidae</taxon>
        <taxon>Oopsacas</taxon>
    </lineage>
</organism>
<evidence type="ECO:0000256" key="7">
    <source>
        <dbReference type="ARBA" id="ARBA00022692"/>
    </source>
</evidence>
<evidence type="ECO:0000256" key="10">
    <source>
        <dbReference type="ARBA" id="ARBA00022989"/>
    </source>
</evidence>
<evidence type="ECO:0000256" key="6">
    <source>
        <dbReference type="ARBA" id="ARBA00022679"/>
    </source>
</evidence>
<evidence type="ECO:0000256" key="1">
    <source>
        <dbReference type="ARBA" id="ARBA00001946"/>
    </source>
</evidence>
<comment type="cofactor">
    <cofactor evidence="1">
        <name>Mg(2+)</name>
        <dbReference type="ChEBI" id="CHEBI:18420"/>
    </cofactor>
</comment>
<gene>
    <name evidence="13" type="ORF">LOD99_13608</name>
</gene>
<comment type="pathway">
    <text evidence="3">Protein modification; protein glycosylation.</text>
</comment>
<comment type="caution">
    <text evidence="13">The sequence shown here is derived from an EMBL/GenBank/DDBJ whole genome shotgun (WGS) entry which is preliminary data.</text>
</comment>
<evidence type="ECO:0000256" key="3">
    <source>
        <dbReference type="ARBA" id="ARBA00004922"/>
    </source>
</evidence>
<dbReference type="SUPFAM" id="SSF64005">
    <property type="entry name" value="Undecaprenyl diphosphate synthase"/>
    <property type="match status" value="1"/>
</dbReference>
<dbReference type="InterPro" id="IPR038887">
    <property type="entry name" value="Nus1/NgBR"/>
</dbReference>
<keyword evidence="9" id="KW-0460">Magnesium</keyword>
<evidence type="ECO:0000256" key="9">
    <source>
        <dbReference type="ARBA" id="ARBA00022842"/>
    </source>
</evidence>
<evidence type="ECO:0000256" key="11">
    <source>
        <dbReference type="ARBA" id="ARBA00023136"/>
    </source>
</evidence>
<keyword evidence="6" id="KW-0808">Transferase</keyword>
<evidence type="ECO:0000313" key="13">
    <source>
        <dbReference type="EMBL" id="KAI6660884.1"/>
    </source>
</evidence>
<keyword evidence="11" id="KW-0472">Membrane</keyword>
<dbReference type="GO" id="GO:1904423">
    <property type="term" value="C:dehydrodolichyl diphosphate synthase complex"/>
    <property type="evidence" value="ECO:0007669"/>
    <property type="project" value="InterPro"/>
</dbReference>
<dbReference type="PANTHER" id="PTHR21528:SF0">
    <property type="entry name" value="DEHYDRODOLICHYL DIPHOSPHATE SYNTHASE COMPLEX SUBUNIT NUS1"/>
    <property type="match status" value="1"/>
</dbReference>